<dbReference type="EMBL" id="BOOO01000038">
    <property type="protein sequence ID" value="GII33050.1"/>
    <property type="molecule type" value="Genomic_DNA"/>
</dbReference>
<evidence type="ECO:0000313" key="2">
    <source>
        <dbReference type="EMBL" id="GII33050.1"/>
    </source>
</evidence>
<accession>A0A8J3X9P3</accession>
<gene>
    <name evidence="2" type="ORF">Pmi06nite_64920</name>
</gene>
<evidence type="ECO:0000256" key="1">
    <source>
        <dbReference type="SAM" id="Phobius"/>
    </source>
</evidence>
<dbReference type="AlphaFoldDB" id="A0A8J3X9P3"/>
<sequence>MGAGVEDWHLSGLAELWRVPVLVGSTALAICAAMVDLFIFTESARVACIGPVGQGVFV</sequence>
<comment type="caution">
    <text evidence="2">The sequence shown here is derived from an EMBL/GenBank/DDBJ whole genome shotgun (WGS) entry which is preliminary data.</text>
</comment>
<evidence type="ECO:0000313" key="3">
    <source>
        <dbReference type="Proteomes" id="UP000650628"/>
    </source>
</evidence>
<name>A0A8J3X9P3_9ACTN</name>
<reference evidence="2 3" key="1">
    <citation type="submission" date="2021-01" db="EMBL/GenBank/DDBJ databases">
        <title>Whole genome shotgun sequence of Planotetraspora mira NBRC 15435.</title>
        <authorList>
            <person name="Komaki H."/>
            <person name="Tamura T."/>
        </authorList>
    </citation>
    <scope>NUCLEOTIDE SEQUENCE [LARGE SCALE GENOMIC DNA]</scope>
    <source>
        <strain evidence="2 3">NBRC 15435</strain>
    </source>
</reference>
<keyword evidence="3" id="KW-1185">Reference proteome</keyword>
<keyword evidence="1" id="KW-1133">Transmembrane helix</keyword>
<dbReference type="Proteomes" id="UP000650628">
    <property type="component" value="Unassembled WGS sequence"/>
</dbReference>
<feature type="transmembrane region" description="Helical" evidence="1">
    <location>
        <begin position="20"/>
        <end position="40"/>
    </location>
</feature>
<proteinExistence type="predicted"/>
<keyword evidence="1" id="KW-0812">Transmembrane</keyword>
<organism evidence="2 3">
    <name type="scientific">Planotetraspora mira</name>
    <dbReference type="NCBI Taxonomy" id="58121"/>
    <lineage>
        <taxon>Bacteria</taxon>
        <taxon>Bacillati</taxon>
        <taxon>Actinomycetota</taxon>
        <taxon>Actinomycetes</taxon>
        <taxon>Streptosporangiales</taxon>
        <taxon>Streptosporangiaceae</taxon>
        <taxon>Planotetraspora</taxon>
    </lineage>
</organism>
<keyword evidence="1" id="KW-0472">Membrane</keyword>
<protein>
    <submittedName>
        <fullName evidence="2">Uncharacterized protein</fullName>
    </submittedName>
</protein>